<evidence type="ECO:0000313" key="3">
    <source>
        <dbReference type="Proteomes" id="UP000264006"/>
    </source>
</evidence>
<keyword evidence="3" id="KW-1185">Reference proteome</keyword>
<name>A0A346XUB8_9ACTN</name>
<accession>A0A346XUB8</accession>
<evidence type="ECO:0008006" key="4">
    <source>
        <dbReference type="Google" id="ProtNLM"/>
    </source>
</evidence>
<keyword evidence="1" id="KW-0472">Membrane</keyword>
<organism evidence="2 3">
    <name type="scientific">Euzebya pacifica</name>
    <dbReference type="NCBI Taxonomy" id="1608957"/>
    <lineage>
        <taxon>Bacteria</taxon>
        <taxon>Bacillati</taxon>
        <taxon>Actinomycetota</taxon>
        <taxon>Nitriliruptoria</taxon>
        <taxon>Euzebyales</taxon>
    </lineage>
</organism>
<feature type="transmembrane region" description="Helical" evidence="1">
    <location>
        <begin position="209"/>
        <end position="232"/>
    </location>
</feature>
<keyword evidence="1" id="KW-1133">Transmembrane helix</keyword>
<dbReference type="EMBL" id="CP031165">
    <property type="protein sequence ID" value="AXV05815.1"/>
    <property type="molecule type" value="Genomic_DNA"/>
</dbReference>
<dbReference type="Proteomes" id="UP000264006">
    <property type="component" value="Chromosome"/>
</dbReference>
<keyword evidence="1" id="KW-0812">Transmembrane</keyword>
<evidence type="ECO:0000256" key="1">
    <source>
        <dbReference type="SAM" id="Phobius"/>
    </source>
</evidence>
<dbReference type="AlphaFoldDB" id="A0A346XUB8"/>
<proteinExistence type="predicted"/>
<dbReference type="OrthoDB" id="9831960at2"/>
<gene>
    <name evidence="2" type="ORF">DVS28_a1115</name>
</gene>
<reference evidence="2 3" key="1">
    <citation type="submission" date="2018-09" db="EMBL/GenBank/DDBJ databases">
        <title>Complete genome sequence of Euzebya sp. DY32-46 isolated from seawater of Pacific Ocean.</title>
        <authorList>
            <person name="Xu L."/>
            <person name="Wu Y.-H."/>
            <person name="Xu X.-W."/>
        </authorList>
    </citation>
    <scope>NUCLEOTIDE SEQUENCE [LARGE SCALE GENOMIC DNA]</scope>
    <source>
        <strain evidence="2 3">DY32-46</strain>
    </source>
</reference>
<protein>
    <recommendedName>
        <fullName evidence="4">DUF3153 domain-containing protein</fullName>
    </recommendedName>
</protein>
<evidence type="ECO:0000313" key="2">
    <source>
        <dbReference type="EMBL" id="AXV05815.1"/>
    </source>
</evidence>
<sequence>MLAAGCELRLETRVALDDDGGGALEFTLAPDAELVDMAASAGVDPLGRLVERVEALEGWDLSTGEAEDGTLQEVTVRTGFDGPEEFGLRYEELRSALDAPEAQLLGPLSLALDPEADVVSLTGTVPFRLTEVAAADTGVPLETLGQQVDTAVQYTFVVTTPVPLVEGTATATSPVDPEDPDGAQQVVLELSPGQEQALDVAYVRPGLDLFAILLQGGIALLAVLAIGGGVLAQRRRVR</sequence>
<dbReference type="KEGG" id="euz:DVS28_a1115"/>